<dbReference type="GO" id="GO:0004672">
    <property type="term" value="F:protein kinase activity"/>
    <property type="evidence" value="ECO:0007669"/>
    <property type="project" value="InterPro"/>
</dbReference>
<evidence type="ECO:0000313" key="3">
    <source>
        <dbReference type="Proteomes" id="UP001295444"/>
    </source>
</evidence>
<keyword evidence="2" id="KW-0418">Kinase</keyword>
<proteinExistence type="predicted"/>
<dbReference type="SMART" id="SM00220">
    <property type="entry name" value="S_TKc"/>
    <property type="match status" value="1"/>
</dbReference>
<protein>
    <submittedName>
        <fullName evidence="2">Calcium calmodulin-dependent kinase type IV, partial</fullName>
    </submittedName>
</protein>
<dbReference type="InterPro" id="IPR011009">
    <property type="entry name" value="Kinase-like_dom_sf"/>
</dbReference>
<dbReference type="PROSITE" id="PS50011">
    <property type="entry name" value="PROTEIN_KINASE_DOM"/>
    <property type="match status" value="1"/>
</dbReference>
<dbReference type="InterPro" id="IPR008271">
    <property type="entry name" value="Ser/Thr_kinase_AS"/>
</dbReference>
<evidence type="ECO:0000313" key="2">
    <source>
        <dbReference type="EMBL" id="CAH2293021.1"/>
    </source>
</evidence>
<organism evidence="2 3">
    <name type="scientific">Pelobates cultripes</name>
    <name type="common">Western spadefoot toad</name>
    <dbReference type="NCBI Taxonomy" id="61616"/>
    <lineage>
        <taxon>Eukaryota</taxon>
        <taxon>Metazoa</taxon>
        <taxon>Chordata</taxon>
        <taxon>Craniata</taxon>
        <taxon>Vertebrata</taxon>
        <taxon>Euteleostomi</taxon>
        <taxon>Amphibia</taxon>
        <taxon>Batrachia</taxon>
        <taxon>Anura</taxon>
        <taxon>Pelobatoidea</taxon>
        <taxon>Pelobatidae</taxon>
        <taxon>Pelobates</taxon>
    </lineage>
</organism>
<sequence>MDIPCLESPDLSVRQRLPDIKHKHFLDPCDDYLHNNGIVHRDLKPENLLYAEKSPDSILKIADFGLSKIVDDQVSMKTVCGTPGYCAPEILHGSPYGPEVDMWSVGVITYILNGFLVCCGTHAATNRKRHGVHVYIDTHRGTHASHRK</sequence>
<dbReference type="EMBL" id="OW240916">
    <property type="protein sequence ID" value="CAH2293021.1"/>
    <property type="molecule type" value="Genomic_DNA"/>
</dbReference>
<dbReference type="Proteomes" id="UP001295444">
    <property type="component" value="Chromosome 05"/>
</dbReference>
<keyword evidence="2" id="KW-0808">Transferase</keyword>
<evidence type="ECO:0000259" key="1">
    <source>
        <dbReference type="PROSITE" id="PS50011"/>
    </source>
</evidence>
<dbReference type="Gene3D" id="1.10.510.10">
    <property type="entry name" value="Transferase(Phosphotransferase) domain 1"/>
    <property type="match status" value="1"/>
</dbReference>
<accession>A0AAD1S5A2</accession>
<dbReference type="GO" id="GO:0005524">
    <property type="term" value="F:ATP binding"/>
    <property type="evidence" value="ECO:0007669"/>
    <property type="project" value="InterPro"/>
</dbReference>
<dbReference type="AlphaFoldDB" id="A0AAD1S5A2"/>
<gene>
    <name evidence="2" type="ORF">PECUL_23A024881</name>
</gene>
<keyword evidence="3" id="KW-1185">Reference proteome</keyword>
<dbReference type="InterPro" id="IPR000719">
    <property type="entry name" value="Prot_kinase_dom"/>
</dbReference>
<dbReference type="SUPFAM" id="SSF56112">
    <property type="entry name" value="Protein kinase-like (PK-like)"/>
    <property type="match status" value="1"/>
</dbReference>
<feature type="domain" description="Protein kinase" evidence="1">
    <location>
        <begin position="1"/>
        <end position="148"/>
    </location>
</feature>
<dbReference type="PANTHER" id="PTHR24347">
    <property type="entry name" value="SERINE/THREONINE-PROTEIN KINASE"/>
    <property type="match status" value="1"/>
</dbReference>
<name>A0AAD1S5A2_PELCU</name>
<dbReference type="PROSITE" id="PS00108">
    <property type="entry name" value="PROTEIN_KINASE_ST"/>
    <property type="match status" value="1"/>
</dbReference>
<dbReference type="Pfam" id="PF00069">
    <property type="entry name" value="Pkinase"/>
    <property type="match status" value="1"/>
</dbReference>
<reference evidence="2" key="1">
    <citation type="submission" date="2022-03" db="EMBL/GenBank/DDBJ databases">
        <authorList>
            <person name="Alioto T."/>
            <person name="Alioto T."/>
            <person name="Gomez Garrido J."/>
        </authorList>
    </citation>
    <scope>NUCLEOTIDE SEQUENCE</scope>
</reference>